<dbReference type="GO" id="GO:0003677">
    <property type="term" value="F:DNA binding"/>
    <property type="evidence" value="ECO:0007669"/>
    <property type="project" value="InterPro"/>
</dbReference>
<organism evidence="1 2">
    <name type="scientific">Elaphomyces granulatus</name>
    <dbReference type="NCBI Taxonomy" id="519963"/>
    <lineage>
        <taxon>Eukaryota</taxon>
        <taxon>Fungi</taxon>
        <taxon>Dikarya</taxon>
        <taxon>Ascomycota</taxon>
        <taxon>Pezizomycotina</taxon>
        <taxon>Eurotiomycetes</taxon>
        <taxon>Eurotiomycetidae</taxon>
        <taxon>Eurotiales</taxon>
        <taxon>Elaphomycetaceae</taxon>
        <taxon>Elaphomyces</taxon>
    </lineage>
</organism>
<dbReference type="AlphaFoldDB" id="A0A232LPF4"/>
<dbReference type="InterPro" id="IPR008076">
    <property type="entry name" value="Cyanase"/>
</dbReference>
<dbReference type="GO" id="GO:0008824">
    <property type="term" value="F:cyanate hydratase activity"/>
    <property type="evidence" value="ECO:0007669"/>
    <property type="project" value="InterPro"/>
</dbReference>
<dbReference type="Proteomes" id="UP000243515">
    <property type="component" value="Unassembled WGS sequence"/>
</dbReference>
<evidence type="ECO:0000313" key="2">
    <source>
        <dbReference type="Proteomes" id="UP000243515"/>
    </source>
</evidence>
<dbReference type="PANTHER" id="PTHR34186:SF2">
    <property type="entry name" value="CYANATE HYDRATASE"/>
    <property type="match status" value="1"/>
</dbReference>
<reference evidence="1 2" key="1">
    <citation type="journal article" date="2015" name="Environ. Microbiol.">
        <title>Metagenome sequence of Elaphomyces granulatus from sporocarp tissue reveals Ascomycota ectomycorrhizal fingerprints of genome expansion and a Proteobacteria-rich microbiome.</title>
        <authorList>
            <person name="Quandt C.A."/>
            <person name="Kohler A."/>
            <person name="Hesse C.N."/>
            <person name="Sharpton T.J."/>
            <person name="Martin F."/>
            <person name="Spatafora J.W."/>
        </authorList>
    </citation>
    <scope>NUCLEOTIDE SEQUENCE [LARGE SCALE GENOMIC DNA]</scope>
    <source>
        <strain evidence="1 2">OSC145934</strain>
    </source>
</reference>
<name>A0A232LPF4_9EURO</name>
<dbReference type="PRINTS" id="PR01693">
    <property type="entry name" value="CYANASE"/>
</dbReference>
<dbReference type="SUPFAM" id="SSF47413">
    <property type="entry name" value="lambda repressor-like DNA-binding domains"/>
    <property type="match status" value="1"/>
</dbReference>
<comment type="caution">
    <text evidence="1">The sequence shown here is derived from an EMBL/GenBank/DDBJ whole genome shotgun (WGS) entry which is preliminary data.</text>
</comment>
<dbReference type="InterPro" id="IPR010982">
    <property type="entry name" value="Lambda_DNA-bd_dom_sf"/>
</dbReference>
<dbReference type="OrthoDB" id="10019422at2759"/>
<proteinExistence type="predicted"/>
<evidence type="ECO:0008006" key="3">
    <source>
        <dbReference type="Google" id="ProtNLM"/>
    </source>
</evidence>
<keyword evidence="2" id="KW-1185">Reference proteome</keyword>
<dbReference type="PANTHER" id="PTHR34186">
    <property type="entry name" value="CYANATE HYDRATASE"/>
    <property type="match status" value="1"/>
</dbReference>
<accession>A0A232LPF4</accession>
<dbReference type="EMBL" id="NPHW01006258">
    <property type="protein sequence ID" value="OXV05974.1"/>
    <property type="molecule type" value="Genomic_DNA"/>
</dbReference>
<sequence length="119" mass="13020">MALNVCPPLPITAEAVYTLTHRADHGAGEPISVLVPCVSGAVAYEFKNLSFADMAQSIGRNEVATAAIFYGQASASPEDIQKLSSLFNIHPEKMLAQLSFPDRVEMPPREPLIYRLYEI</sequence>
<protein>
    <recommendedName>
        <fullName evidence="3">Multiprotein-bridging factor 1</fullName>
    </recommendedName>
</protein>
<evidence type="ECO:0000313" key="1">
    <source>
        <dbReference type="EMBL" id="OXV05974.1"/>
    </source>
</evidence>
<dbReference type="Gene3D" id="1.10.260.40">
    <property type="entry name" value="lambda repressor-like DNA-binding domains"/>
    <property type="match status" value="1"/>
</dbReference>
<gene>
    <name evidence="1" type="ORF">Egran_06258</name>
</gene>